<keyword evidence="2" id="KW-1185">Reference proteome</keyword>
<protein>
    <submittedName>
        <fullName evidence="1">Uncharacterized protein DUF3579</fullName>
    </submittedName>
</protein>
<proteinExistence type="predicted"/>
<dbReference type="RefSeq" id="WP_106227004.1">
    <property type="nucleotide sequence ID" value="NZ_PVTV01000011.1"/>
</dbReference>
<dbReference type="EMBL" id="PVTV01000011">
    <property type="protein sequence ID" value="PRY99115.1"/>
    <property type="molecule type" value="Genomic_DNA"/>
</dbReference>
<name>A0A2T0XJK9_9BURK</name>
<reference evidence="1 2" key="1">
    <citation type="submission" date="2018-03" db="EMBL/GenBank/DDBJ databases">
        <title>Genomic Encyclopedia of Type Strains, Phase III (KMG-III): the genomes of soil and plant-associated and newly described type strains.</title>
        <authorList>
            <person name="Whitman W."/>
        </authorList>
    </citation>
    <scope>NUCLEOTIDE SEQUENCE [LARGE SCALE GENOMIC DNA]</scope>
    <source>
        <strain evidence="1 2">MWH-P2sevCIIIb</strain>
    </source>
</reference>
<dbReference type="Proteomes" id="UP000238308">
    <property type="component" value="Unassembled WGS sequence"/>
</dbReference>
<dbReference type="InterPro" id="IPR021969">
    <property type="entry name" value="DUF3579"/>
</dbReference>
<dbReference type="Gene3D" id="3.30.70.2340">
    <property type="entry name" value="Uncharacterised protein PF12112 family, DUF3579"/>
    <property type="match status" value="1"/>
</dbReference>
<sequence length="100" mass="11309">MTTEVQFFVLYGVTESGATFRPSDWAERLAGVLAPYRPANFTKNHISYSPYVTPTSLEGIKAVIVDERLRELEPLAWKFVHDFAKDNGLKTNFGPHPQSH</sequence>
<dbReference type="OrthoDB" id="9814727at2"/>
<comment type="caution">
    <text evidence="1">The sequence shown here is derived from an EMBL/GenBank/DDBJ whole genome shotgun (WGS) entry which is preliminary data.</text>
</comment>
<organism evidence="1 2">
    <name type="scientific">Jezberella montanilacus</name>
    <dbReference type="NCBI Taxonomy" id="323426"/>
    <lineage>
        <taxon>Bacteria</taxon>
        <taxon>Pseudomonadati</taxon>
        <taxon>Pseudomonadota</taxon>
        <taxon>Betaproteobacteria</taxon>
        <taxon>Burkholderiales</taxon>
        <taxon>Alcaligenaceae</taxon>
        <taxon>Jezberella</taxon>
    </lineage>
</organism>
<accession>A0A2T0XJK9</accession>
<dbReference type="AlphaFoldDB" id="A0A2T0XJK9"/>
<evidence type="ECO:0000313" key="1">
    <source>
        <dbReference type="EMBL" id="PRY99115.1"/>
    </source>
</evidence>
<dbReference type="Pfam" id="PF12112">
    <property type="entry name" value="DUF3579"/>
    <property type="match status" value="1"/>
</dbReference>
<evidence type="ECO:0000313" key="2">
    <source>
        <dbReference type="Proteomes" id="UP000238308"/>
    </source>
</evidence>
<gene>
    <name evidence="1" type="ORF">BCM14_0554</name>
</gene>